<dbReference type="PROSITE" id="PS50975">
    <property type="entry name" value="ATP_GRASP"/>
    <property type="match status" value="1"/>
</dbReference>
<keyword evidence="4" id="KW-1185">Reference proteome</keyword>
<dbReference type="EMBL" id="CP060820">
    <property type="protein sequence ID" value="QNP41415.1"/>
    <property type="molecule type" value="Genomic_DNA"/>
</dbReference>
<organism evidence="3 4">
    <name type="scientific">Agrilutibacter terrestris</name>
    <dbReference type="NCBI Taxonomy" id="2865112"/>
    <lineage>
        <taxon>Bacteria</taxon>
        <taxon>Pseudomonadati</taxon>
        <taxon>Pseudomonadota</taxon>
        <taxon>Gammaproteobacteria</taxon>
        <taxon>Lysobacterales</taxon>
        <taxon>Lysobacteraceae</taxon>
        <taxon>Agrilutibacter</taxon>
    </lineage>
</organism>
<dbReference type="InterPro" id="IPR011761">
    <property type="entry name" value="ATP-grasp"/>
</dbReference>
<sequence length="335" mass="37434">MPVMVGLPDDRLVYLGAHPRTGEIGWSVPGNSSFPSQLDPAIRRHLTEVYFGSSIPVTPNQAARGRPLLNNICDPDTSAQSLHSLEHIVAELQAPCFNHPSAVLDTTRERVAVKLAHIHGLQVPRTVRTRLDEPADLARVANVNGLRFPLIVRIAGAHNGSATVRIDSADGAAVGLRSIPWGGRDLYLTEFVDYRDDDGMHRKMRLVFVGRDVFLRHLVIADDWHVHAQDRNDWMAQEETTMLTTFRSDVLPRLRETLAAVVDIMRLDFFGMDCSLRPDGRLLMFETNSAMNILHNSKPSPNYWDAPIRQIHDALAALLLDPQRWQFPATRSAAA</sequence>
<evidence type="ECO:0000313" key="3">
    <source>
        <dbReference type="EMBL" id="QNP41415.1"/>
    </source>
</evidence>
<dbReference type="SUPFAM" id="SSF56059">
    <property type="entry name" value="Glutathione synthetase ATP-binding domain-like"/>
    <property type="match status" value="1"/>
</dbReference>
<evidence type="ECO:0000313" key="4">
    <source>
        <dbReference type="Proteomes" id="UP000516018"/>
    </source>
</evidence>
<gene>
    <name evidence="3" type="ORF">H8B22_04110</name>
</gene>
<dbReference type="GO" id="GO:0046872">
    <property type="term" value="F:metal ion binding"/>
    <property type="evidence" value="ECO:0007669"/>
    <property type="project" value="InterPro"/>
</dbReference>
<keyword evidence="1" id="KW-0067">ATP-binding</keyword>
<accession>A0A7H0FZE9</accession>
<dbReference type="AlphaFoldDB" id="A0A7H0FZE9"/>
<reference evidence="3 4" key="1">
    <citation type="submission" date="2020-08" db="EMBL/GenBank/DDBJ databases">
        <title>Lysobacter sp. II4 sp. nov., isolated from soil.</title>
        <authorList>
            <person name="Woo C.Y."/>
            <person name="Kim J."/>
        </authorList>
    </citation>
    <scope>NUCLEOTIDE SEQUENCE [LARGE SCALE GENOMIC DNA]</scope>
    <source>
        <strain evidence="3 4">II4</strain>
    </source>
</reference>
<dbReference type="KEGG" id="lsx:H8B22_04110"/>
<evidence type="ECO:0000256" key="1">
    <source>
        <dbReference type="PROSITE-ProRule" id="PRU00409"/>
    </source>
</evidence>
<protein>
    <recommendedName>
        <fullName evidence="2">ATP-grasp domain-containing protein</fullName>
    </recommendedName>
</protein>
<proteinExistence type="predicted"/>
<name>A0A7H0FZE9_9GAMM</name>
<dbReference type="Proteomes" id="UP000516018">
    <property type="component" value="Chromosome"/>
</dbReference>
<dbReference type="GO" id="GO:0005524">
    <property type="term" value="F:ATP binding"/>
    <property type="evidence" value="ECO:0007669"/>
    <property type="project" value="UniProtKB-UniRule"/>
</dbReference>
<keyword evidence="1" id="KW-0547">Nucleotide-binding</keyword>
<feature type="domain" description="ATP-grasp" evidence="2">
    <location>
        <begin position="113"/>
        <end position="320"/>
    </location>
</feature>
<evidence type="ECO:0000259" key="2">
    <source>
        <dbReference type="PROSITE" id="PS50975"/>
    </source>
</evidence>
<dbReference type="RefSeq" id="WP_187712851.1">
    <property type="nucleotide sequence ID" value="NZ_CP060820.1"/>
</dbReference>